<dbReference type="EMBL" id="JBBPBK010000006">
    <property type="protein sequence ID" value="KAK9283172.1"/>
    <property type="molecule type" value="Genomic_DNA"/>
</dbReference>
<evidence type="ECO:0000313" key="2">
    <source>
        <dbReference type="EMBL" id="KAK9283172.1"/>
    </source>
</evidence>
<gene>
    <name evidence="2" type="ORF">L1049_011405</name>
</gene>
<feature type="region of interest" description="Disordered" evidence="1">
    <location>
        <begin position="327"/>
        <end position="366"/>
    </location>
</feature>
<keyword evidence="3" id="KW-1185">Reference proteome</keyword>
<feature type="compositionally biased region" description="Polar residues" evidence="1">
    <location>
        <begin position="31"/>
        <end position="63"/>
    </location>
</feature>
<protein>
    <recommendedName>
        <fullName evidence="4">Flocculation protein</fullName>
    </recommendedName>
</protein>
<feature type="compositionally biased region" description="Basic and acidic residues" evidence="1">
    <location>
        <begin position="702"/>
        <end position="718"/>
    </location>
</feature>
<feature type="region of interest" description="Disordered" evidence="1">
    <location>
        <begin position="1"/>
        <end position="63"/>
    </location>
</feature>
<dbReference type="AlphaFoldDB" id="A0AAP0RW87"/>
<feature type="compositionally biased region" description="Polar residues" evidence="1">
    <location>
        <begin position="327"/>
        <end position="362"/>
    </location>
</feature>
<dbReference type="PANTHER" id="PTHR36741:SF1">
    <property type="entry name" value="OS07G0100500 PROTEIN"/>
    <property type="match status" value="1"/>
</dbReference>
<sequence length="718" mass="76355">MANPKREDSIDEGNINGIDRVDRASGEGFEESSSVNVSSGDAGTSAVGSVDNSSVSRENGSSASEIGLTERLTDILVDEGDGDLLLQQNGRGTRVLQWLQALDLQVMGACRADERLKPLLKLNVSSGAAEDRLLARLSQHFEPSEVGMLARCLCIPLVSIRVGKIIKQGTLLCPTATRGNLNLTLLPSSDLRISFIGDDGHAERLSTLTSNSQCSAVVIEEILADNSGRSFLVKTPDGEVFYFWCSEKSKLLGIDLLAKMKDLLKRKPSLAVLTGISEPRLDCFATHLRAFLVGSTVTNTRASSAVTPTASSDSALDPSELSQGTQFASSLSKAPRSRQNGSQAVKANSLYQGSLSPRSSSFKEGLPRNLSSLKSVAREMLRRRGDCHISAVENVPVASPIITTDASCSNHSEDNKLPEFTGVPSFSSNFLESLGRTPAPPILSSTSQVPSIGSSLFSPYYCWCPPRPSTLQYTVAPTQLPFSSTETLSLPPLSSLLPTTRSSSSLTPTPPFNLANVPSTDFPAFLPDPLVRFPFSMPSSQQIPTFTPLMCDSIVHIPFIDVCSSGQGYLVSAGPAISTAIPPLHPTLVNPLIPETDSVMEKGARETLRLLISSSSQANPQLMNVLPAVLTNADDNQSILVAGSRGLYNGTRDVDAIANSIAALGLVSLSGRSIEAMKKCSTSHGNLDTEPEKSSGVGGSCSDDKGSDFSDFRDERID</sequence>
<dbReference type="Proteomes" id="UP001415857">
    <property type="component" value="Unassembled WGS sequence"/>
</dbReference>
<comment type="caution">
    <text evidence="2">The sequence shown here is derived from an EMBL/GenBank/DDBJ whole genome shotgun (WGS) entry which is preliminary data.</text>
</comment>
<accession>A0AAP0RW87</accession>
<name>A0AAP0RW87_LIQFO</name>
<feature type="region of interest" description="Disordered" evidence="1">
    <location>
        <begin position="682"/>
        <end position="718"/>
    </location>
</feature>
<organism evidence="2 3">
    <name type="scientific">Liquidambar formosana</name>
    <name type="common">Formosan gum</name>
    <dbReference type="NCBI Taxonomy" id="63359"/>
    <lineage>
        <taxon>Eukaryota</taxon>
        <taxon>Viridiplantae</taxon>
        <taxon>Streptophyta</taxon>
        <taxon>Embryophyta</taxon>
        <taxon>Tracheophyta</taxon>
        <taxon>Spermatophyta</taxon>
        <taxon>Magnoliopsida</taxon>
        <taxon>eudicotyledons</taxon>
        <taxon>Gunneridae</taxon>
        <taxon>Pentapetalae</taxon>
        <taxon>Saxifragales</taxon>
        <taxon>Altingiaceae</taxon>
        <taxon>Liquidambar</taxon>
    </lineage>
</organism>
<evidence type="ECO:0008006" key="4">
    <source>
        <dbReference type="Google" id="ProtNLM"/>
    </source>
</evidence>
<dbReference type="PANTHER" id="PTHR36741">
    <property type="entry name" value="OS07G0100500 PROTEIN"/>
    <property type="match status" value="1"/>
</dbReference>
<proteinExistence type="predicted"/>
<evidence type="ECO:0000313" key="3">
    <source>
        <dbReference type="Proteomes" id="UP001415857"/>
    </source>
</evidence>
<reference evidence="2 3" key="1">
    <citation type="journal article" date="2024" name="Plant J.">
        <title>Genome sequences and population genomics reveal climatic adaptation and genomic divergence between two closely related sweetgum species.</title>
        <authorList>
            <person name="Xu W.Q."/>
            <person name="Ren C.Q."/>
            <person name="Zhang X.Y."/>
            <person name="Comes H.P."/>
            <person name="Liu X.H."/>
            <person name="Li Y.G."/>
            <person name="Kettle C.J."/>
            <person name="Jalonen R."/>
            <person name="Gaisberger H."/>
            <person name="Ma Y.Z."/>
            <person name="Qiu Y.X."/>
        </authorList>
    </citation>
    <scope>NUCLEOTIDE SEQUENCE [LARGE SCALE GENOMIC DNA]</scope>
    <source>
        <strain evidence="2">Hangzhou</strain>
    </source>
</reference>
<evidence type="ECO:0000256" key="1">
    <source>
        <dbReference type="SAM" id="MobiDB-lite"/>
    </source>
</evidence>